<dbReference type="EMBL" id="KE560793">
    <property type="protein sequence ID" value="EPZ35608.1"/>
    <property type="molecule type" value="Genomic_DNA"/>
</dbReference>
<dbReference type="Gene3D" id="1.10.10.750">
    <property type="entry name" value="Ypt/Rab-GAP domain of gyp1p, domain 1"/>
    <property type="match status" value="1"/>
</dbReference>
<gene>
    <name evidence="2" type="ORF">O9G_005145</name>
</gene>
<dbReference type="HOGENOM" id="CLU_1366936_0_0_1"/>
<dbReference type="Gene3D" id="1.10.8.270">
    <property type="entry name" value="putative rabgap domain of human tbc1 domain family member 14 like domains"/>
    <property type="match status" value="1"/>
</dbReference>
<dbReference type="OrthoDB" id="26371at2759"/>
<dbReference type="SMART" id="SM00164">
    <property type="entry name" value="TBC"/>
    <property type="match status" value="1"/>
</dbReference>
<protein>
    <submittedName>
        <fullName evidence="2">Rab-GTPase-TBC domain-containing protein</fullName>
    </submittedName>
</protein>
<dbReference type="PROSITE" id="PS50086">
    <property type="entry name" value="TBC_RABGAP"/>
    <property type="match status" value="1"/>
</dbReference>
<evidence type="ECO:0000259" key="1">
    <source>
        <dbReference type="PROSITE" id="PS50086"/>
    </source>
</evidence>
<dbReference type="SUPFAM" id="SSF47923">
    <property type="entry name" value="Ypt/Rab-GAP domain of gyp1p"/>
    <property type="match status" value="1"/>
</dbReference>
<keyword evidence="3" id="KW-1185">Reference proteome</keyword>
<dbReference type="PANTHER" id="PTHR22957">
    <property type="entry name" value="TBC1 DOMAIN FAMILY MEMBER GTPASE-ACTIVATING PROTEIN"/>
    <property type="match status" value="1"/>
</dbReference>
<dbReference type="FunFam" id="1.10.10.750:FF:000009">
    <property type="entry name" value="TBC1 domain family member 22A"/>
    <property type="match status" value="1"/>
</dbReference>
<evidence type="ECO:0000313" key="3">
    <source>
        <dbReference type="Proteomes" id="UP000030755"/>
    </source>
</evidence>
<dbReference type="InterPro" id="IPR000195">
    <property type="entry name" value="Rab-GAP-TBC_dom"/>
</dbReference>
<feature type="domain" description="Rab-GAP TBC" evidence="1">
    <location>
        <begin position="35"/>
        <end position="200"/>
    </location>
</feature>
<dbReference type="GO" id="GO:0005096">
    <property type="term" value="F:GTPase activator activity"/>
    <property type="evidence" value="ECO:0007669"/>
    <property type="project" value="TreeGrafter"/>
</dbReference>
<name>A0A075B3V6_ROZAC</name>
<proteinExistence type="predicted"/>
<dbReference type="AlphaFoldDB" id="A0A075B3V6"/>
<evidence type="ECO:0000313" key="2">
    <source>
        <dbReference type="EMBL" id="EPZ35608.1"/>
    </source>
</evidence>
<dbReference type="PANTHER" id="PTHR22957:SF26">
    <property type="entry name" value="LD44506P"/>
    <property type="match status" value="1"/>
</dbReference>
<dbReference type="STRING" id="988480.A0A075B3V6"/>
<dbReference type="Proteomes" id="UP000030755">
    <property type="component" value="Unassembled WGS sequence"/>
</dbReference>
<sequence length="200" mass="23495">MNDENSGFSRSDKFKSILLQPNVDIIQLKKLAWNGIPNEFRAEIWQILLGLLPVNSERRKSTLERKRKEYIENATTLFAKGVEGLDHTTYHQIHIDMPRTNPEVELFQRKVIQEALERILYCWAIRHPASGYYFSSYNGRKPFEIDEFQLQNVEADSYWCLNKLLDGIQDNYTFSQPGIQRQVQKLKELMLRIDSKAKNA</sequence>
<dbReference type="Pfam" id="PF00566">
    <property type="entry name" value="RabGAP-TBC"/>
    <property type="match status" value="1"/>
</dbReference>
<dbReference type="InterPro" id="IPR035969">
    <property type="entry name" value="Rab-GAP_TBC_sf"/>
</dbReference>
<organism evidence="2 3">
    <name type="scientific">Rozella allomycis (strain CSF55)</name>
    <dbReference type="NCBI Taxonomy" id="988480"/>
    <lineage>
        <taxon>Eukaryota</taxon>
        <taxon>Fungi</taxon>
        <taxon>Fungi incertae sedis</taxon>
        <taxon>Cryptomycota</taxon>
        <taxon>Cryptomycota incertae sedis</taxon>
        <taxon>Rozella</taxon>
    </lineage>
</organism>
<accession>A0A075B3V6</accession>
<reference evidence="2 3" key="1">
    <citation type="journal article" date="2013" name="Curr. Biol.">
        <title>Shared signatures of parasitism and phylogenomics unite Cryptomycota and microsporidia.</title>
        <authorList>
            <person name="James T.Y."/>
            <person name="Pelin A."/>
            <person name="Bonen L."/>
            <person name="Ahrendt S."/>
            <person name="Sain D."/>
            <person name="Corradi N."/>
            <person name="Stajich J.E."/>
        </authorList>
    </citation>
    <scope>NUCLEOTIDE SEQUENCE [LARGE SCALE GENOMIC DNA]</scope>
    <source>
        <strain evidence="2 3">CSF55</strain>
    </source>
</reference>
<dbReference type="OMA" id="FEIDEFQ"/>